<evidence type="ECO:0000256" key="4">
    <source>
        <dbReference type="ARBA" id="ARBA00022771"/>
    </source>
</evidence>
<comment type="function">
    <text evidence="10">Releases the supercoiling and torsional tension of DNA, which is introduced during the DNA replication and transcription, by transiently cleaving and rejoining one strand of the DNA duplex. Introduces a single-strand break via transesterification at a target site in duplex DNA. The scissile phosphodiester is attacked by the catalytic tyrosine of the enzyme, resulting in the formation of a DNA-(5'-phosphotyrosyl)-enzyme intermediate and the expulsion of a 3'-OH DNA strand. The free DNA strand then undergoes passage around the unbroken strand, thus removing DNA supercoils. Finally, in the religation step, the DNA 3'-OH attacks the covalent intermediate to expel the active-site tyrosine and restore the DNA phosphodiester backbone.</text>
</comment>
<evidence type="ECO:0000256" key="10">
    <source>
        <dbReference type="HAMAP-Rule" id="MF_00952"/>
    </source>
</evidence>
<dbReference type="CDD" id="cd00186">
    <property type="entry name" value="TOP1Ac"/>
    <property type="match status" value="1"/>
</dbReference>
<dbReference type="Pfam" id="PF01751">
    <property type="entry name" value="Toprim"/>
    <property type="match status" value="1"/>
</dbReference>
<dbReference type="PANTHER" id="PTHR42785">
    <property type="entry name" value="DNA TOPOISOMERASE, TYPE IA, CORE"/>
    <property type="match status" value="1"/>
</dbReference>
<evidence type="ECO:0000256" key="3">
    <source>
        <dbReference type="ARBA" id="ARBA00022723"/>
    </source>
</evidence>
<feature type="site" description="Interaction with DNA" evidence="10">
    <location>
        <position position="149"/>
    </location>
</feature>
<dbReference type="Proteomes" id="UP000229554">
    <property type="component" value="Unassembled WGS sequence"/>
</dbReference>
<evidence type="ECO:0000259" key="13">
    <source>
        <dbReference type="PROSITE" id="PS52039"/>
    </source>
</evidence>
<keyword evidence="4" id="KW-0863">Zinc-finger</keyword>
<feature type="site" description="Interaction with DNA" evidence="10">
    <location>
        <position position="140"/>
    </location>
</feature>
<sequence>MKLIIVESPTKARTFGKFLKTGELEIISSMGHVRDLPQKKLGVDVEKTFLPTYEILPGKKKLIDEIIRKARHAKEVVLATDPDREGEAIAFHLRYVLHEAVPKIIFKRIVFHEITEEALQDALKNPRDIDERLFDAQQARRILDRLVGYTISPYLWKKFSKYWLSAGRVQTVALRFVVEREKERKKFKSAAYYSFESVFKVRQEIVLAQLVLLRGKSFYMSTSLPLFDGKYTYKRSIVTSEHDARIEKERLEKEHYSLRDVAETIVKRSPPPPFITSSLQQHASTTMGYSAKKTMRTAQALYEKGLISYHRTDSMTLSTAFIAKVRMYVKNTFGVEYLATTVRNYKTKVKNAQEAHEAIRPTNIFTTPAGLTDGTPVDQIRLYEAIYKRALATQMTDATFKKQLLTFVSLHKDEFTAEAQIIVHPGFLRLYEQKAPIVLYSVAKGDLVDLKSLNMLAKETQLPPQYTEASLIKSLEKRGIGRPSTYAPIVSLIQERQYARKQDRALSPSVLGTKIADVLSEYFAKIFDVDFTAGMEEKLDDIGTGSLSWKTVLADFYRPLEVLLKKAYENTNKIRVEEQTDESCPQCSKKLVIKISRFGKFYACEGFPTCKFTKPHLQKTGVVCPQCSKGELVVRFSKKKRRFYGCATYPKCDYTSLWLNKTDEQEKIDSIKKKAAPKRLKKKTDQKKRAPREKKN</sequence>
<dbReference type="EC" id="5.6.2.1" evidence="10"/>
<keyword evidence="7 10" id="KW-0799">Topoisomerase</keyword>
<organism evidence="14 15">
    <name type="scientific">Candidatus Roizmanbacteria bacterium CG10_big_fil_rev_8_21_14_0_10_39_6</name>
    <dbReference type="NCBI Taxonomy" id="1974853"/>
    <lineage>
        <taxon>Bacteria</taxon>
        <taxon>Candidatus Roizmaniibacteriota</taxon>
    </lineage>
</organism>
<evidence type="ECO:0000256" key="9">
    <source>
        <dbReference type="ARBA" id="ARBA00023235"/>
    </source>
</evidence>
<comment type="subunit">
    <text evidence="10">Monomer.</text>
</comment>
<dbReference type="GO" id="GO:0003677">
    <property type="term" value="F:DNA binding"/>
    <property type="evidence" value="ECO:0007669"/>
    <property type="project" value="UniProtKB-KW"/>
</dbReference>
<feature type="domain" description="Topo IA-type catalytic" evidence="13">
    <location>
        <begin position="130"/>
        <end position="564"/>
    </location>
</feature>
<evidence type="ECO:0000313" key="15">
    <source>
        <dbReference type="Proteomes" id="UP000229554"/>
    </source>
</evidence>
<feature type="site" description="Interaction with DNA" evidence="10">
    <location>
        <position position="32"/>
    </location>
</feature>
<feature type="active site" description="O-(5'-phospho-DNA)-tyrosine intermediate" evidence="10">
    <location>
        <position position="309"/>
    </location>
</feature>
<dbReference type="Gene3D" id="3.40.50.140">
    <property type="match status" value="1"/>
</dbReference>
<dbReference type="InterPro" id="IPR005733">
    <property type="entry name" value="TopoI_bac-type"/>
</dbReference>
<feature type="site" description="Interaction with DNA" evidence="10">
    <location>
        <position position="144"/>
    </location>
</feature>
<keyword evidence="8 10" id="KW-0238">DNA-binding</keyword>
<dbReference type="InterPro" id="IPR023405">
    <property type="entry name" value="Topo_IA_core_domain"/>
</dbReference>
<dbReference type="InterPro" id="IPR013497">
    <property type="entry name" value="Topo_IA_cen"/>
</dbReference>
<keyword evidence="5" id="KW-0862">Zinc</keyword>
<feature type="compositionally biased region" description="Basic residues" evidence="11">
    <location>
        <begin position="673"/>
        <end position="696"/>
    </location>
</feature>
<proteinExistence type="inferred from homology"/>
<dbReference type="CDD" id="cd03363">
    <property type="entry name" value="TOPRIM_TopoIA_TopoI"/>
    <property type="match status" value="1"/>
</dbReference>
<dbReference type="SUPFAM" id="SSF57783">
    <property type="entry name" value="Zinc beta-ribbon"/>
    <property type="match status" value="1"/>
</dbReference>
<dbReference type="GO" id="GO:0003917">
    <property type="term" value="F:DNA topoisomerase type I (single strand cut, ATP-independent) activity"/>
    <property type="evidence" value="ECO:0007669"/>
    <property type="project" value="UniProtKB-UniRule"/>
</dbReference>
<feature type="domain" description="Toprim" evidence="12">
    <location>
        <begin position="1"/>
        <end position="114"/>
    </location>
</feature>
<dbReference type="NCBIfam" id="TIGR01051">
    <property type="entry name" value="topA_bact"/>
    <property type="match status" value="1"/>
</dbReference>
<dbReference type="Gene3D" id="3.30.65.10">
    <property type="entry name" value="Bacterial Topoisomerase I, domain 1"/>
    <property type="match status" value="2"/>
</dbReference>
<dbReference type="PROSITE" id="PS50880">
    <property type="entry name" value="TOPRIM"/>
    <property type="match status" value="1"/>
</dbReference>
<comment type="caution">
    <text evidence="14">The sequence shown here is derived from an EMBL/GenBank/DDBJ whole genome shotgun (WGS) entry which is preliminary data.</text>
</comment>
<dbReference type="Gene3D" id="1.10.460.10">
    <property type="entry name" value="Topoisomerase I, domain 2"/>
    <property type="match status" value="1"/>
</dbReference>
<dbReference type="SMART" id="SM00437">
    <property type="entry name" value="TOP1Ac"/>
    <property type="match status" value="1"/>
</dbReference>
<name>A0A2M8KTN0_9BACT</name>
<dbReference type="InterPro" id="IPR034149">
    <property type="entry name" value="TOPRIM_TopoI"/>
</dbReference>
<dbReference type="InterPro" id="IPR003602">
    <property type="entry name" value="Topo_IA_DNA-bd_dom"/>
</dbReference>
<feature type="region of interest" description="Disordered" evidence="11">
    <location>
        <begin position="670"/>
        <end position="696"/>
    </location>
</feature>
<dbReference type="InterPro" id="IPR013498">
    <property type="entry name" value="Topo_IA_Znf"/>
</dbReference>
<dbReference type="PRINTS" id="PR00417">
    <property type="entry name" value="PRTPISMRASEI"/>
</dbReference>
<evidence type="ECO:0000256" key="8">
    <source>
        <dbReference type="ARBA" id="ARBA00023125"/>
    </source>
</evidence>
<reference evidence="15" key="1">
    <citation type="submission" date="2017-09" db="EMBL/GenBank/DDBJ databases">
        <title>Depth-based differentiation of microbial function through sediment-hosted aquifers and enrichment of novel symbionts in the deep terrestrial subsurface.</title>
        <authorList>
            <person name="Probst A.J."/>
            <person name="Ladd B."/>
            <person name="Jarett J.K."/>
            <person name="Geller-Mcgrath D.E."/>
            <person name="Sieber C.M.K."/>
            <person name="Emerson J.B."/>
            <person name="Anantharaman K."/>
            <person name="Thomas B.C."/>
            <person name="Malmstrom R."/>
            <person name="Stieglmeier M."/>
            <person name="Klingl A."/>
            <person name="Woyke T."/>
            <person name="Ryan C.M."/>
            <person name="Banfield J.F."/>
        </authorList>
    </citation>
    <scope>NUCLEOTIDE SEQUENCE [LARGE SCALE GENOMIC DNA]</scope>
</reference>
<dbReference type="Pfam" id="PF01131">
    <property type="entry name" value="Topoisom_bac"/>
    <property type="match status" value="1"/>
</dbReference>
<evidence type="ECO:0000256" key="11">
    <source>
        <dbReference type="SAM" id="MobiDB-lite"/>
    </source>
</evidence>
<dbReference type="GO" id="GO:0008270">
    <property type="term" value="F:zinc ion binding"/>
    <property type="evidence" value="ECO:0007669"/>
    <property type="project" value="UniProtKB-KW"/>
</dbReference>
<dbReference type="GO" id="GO:0005694">
    <property type="term" value="C:chromosome"/>
    <property type="evidence" value="ECO:0007669"/>
    <property type="project" value="InterPro"/>
</dbReference>
<keyword evidence="6" id="KW-0460">Magnesium</keyword>
<dbReference type="Gene3D" id="1.10.290.10">
    <property type="entry name" value="Topoisomerase I, domain 4"/>
    <property type="match status" value="1"/>
</dbReference>
<keyword evidence="3" id="KW-0479">Metal-binding</keyword>
<dbReference type="SMART" id="SM00436">
    <property type="entry name" value="TOP1Bc"/>
    <property type="match status" value="1"/>
</dbReference>
<dbReference type="SUPFAM" id="SSF56712">
    <property type="entry name" value="Prokaryotic type I DNA topoisomerase"/>
    <property type="match status" value="1"/>
</dbReference>
<dbReference type="InterPro" id="IPR013824">
    <property type="entry name" value="Topo_IA_cen_sub1"/>
</dbReference>
<evidence type="ECO:0000256" key="2">
    <source>
        <dbReference type="ARBA" id="ARBA00009446"/>
    </source>
</evidence>
<dbReference type="InterPro" id="IPR013825">
    <property type="entry name" value="Topo_IA_cen_sub2"/>
</dbReference>
<dbReference type="PANTHER" id="PTHR42785:SF1">
    <property type="entry name" value="DNA TOPOISOMERASE"/>
    <property type="match status" value="1"/>
</dbReference>
<dbReference type="Gene3D" id="2.70.20.10">
    <property type="entry name" value="Topoisomerase I, domain 3"/>
    <property type="match status" value="1"/>
</dbReference>
<keyword evidence="9 10" id="KW-0413">Isomerase</keyword>
<evidence type="ECO:0000259" key="12">
    <source>
        <dbReference type="PROSITE" id="PS50880"/>
    </source>
</evidence>
<dbReference type="GO" id="GO:0006265">
    <property type="term" value="P:DNA topological change"/>
    <property type="evidence" value="ECO:0007669"/>
    <property type="project" value="UniProtKB-UniRule"/>
</dbReference>
<feature type="region of interest" description="Interaction with DNA" evidence="10">
    <location>
        <begin position="165"/>
        <end position="170"/>
    </location>
</feature>
<dbReference type="AlphaFoldDB" id="A0A2M8KTN0"/>
<dbReference type="InterPro" id="IPR028612">
    <property type="entry name" value="Topoisom_1_IA"/>
</dbReference>
<comment type="similarity">
    <text evidence="2 10">Belongs to the type IA topoisomerase family.</text>
</comment>
<dbReference type="InterPro" id="IPR000380">
    <property type="entry name" value="Topo_IA"/>
</dbReference>
<feature type="site" description="Interaction with DNA" evidence="10">
    <location>
        <position position="141"/>
    </location>
</feature>
<feature type="site" description="Interaction with DNA" evidence="10">
    <location>
        <position position="496"/>
    </location>
</feature>
<feature type="site" description="Interaction with DNA" evidence="10">
    <location>
        <position position="156"/>
    </location>
</feature>
<dbReference type="InterPro" id="IPR013826">
    <property type="entry name" value="Topo_IA_cen_sub3"/>
</dbReference>
<accession>A0A2M8KTN0</accession>
<evidence type="ECO:0000256" key="7">
    <source>
        <dbReference type="ARBA" id="ARBA00023029"/>
    </source>
</evidence>
<dbReference type="PROSITE" id="PS52039">
    <property type="entry name" value="TOPO_IA_2"/>
    <property type="match status" value="1"/>
</dbReference>
<dbReference type="Pfam" id="PF01396">
    <property type="entry name" value="Zn_ribbon_Top1"/>
    <property type="match status" value="2"/>
</dbReference>
<comment type="catalytic activity">
    <reaction evidence="1 10">
        <text>ATP-independent breakage of single-stranded DNA, followed by passage and rejoining.</text>
        <dbReference type="EC" id="5.6.2.1"/>
    </reaction>
</comment>
<feature type="site" description="Interaction with DNA" evidence="10">
    <location>
        <position position="311"/>
    </location>
</feature>
<dbReference type="InterPro" id="IPR003601">
    <property type="entry name" value="Topo_IA_2"/>
</dbReference>
<evidence type="ECO:0000256" key="6">
    <source>
        <dbReference type="ARBA" id="ARBA00022842"/>
    </source>
</evidence>
<dbReference type="EMBL" id="PFED01000028">
    <property type="protein sequence ID" value="PJE63223.1"/>
    <property type="molecule type" value="Genomic_DNA"/>
</dbReference>
<evidence type="ECO:0000256" key="5">
    <source>
        <dbReference type="ARBA" id="ARBA00022833"/>
    </source>
</evidence>
<dbReference type="HAMAP" id="MF_00952">
    <property type="entry name" value="Topoisom_1_prok"/>
    <property type="match status" value="1"/>
</dbReference>
<evidence type="ECO:0000313" key="14">
    <source>
        <dbReference type="EMBL" id="PJE63223.1"/>
    </source>
</evidence>
<evidence type="ECO:0000256" key="1">
    <source>
        <dbReference type="ARBA" id="ARBA00000213"/>
    </source>
</evidence>
<gene>
    <name evidence="10" type="primary">topA</name>
    <name evidence="14" type="ORF">COU88_00675</name>
</gene>
<dbReference type="PROSITE" id="PS00396">
    <property type="entry name" value="TOPO_IA_1"/>
    <property type="match status" value="1"/>
</dbReference>
<protein>
    <recommendedName>
        <fullName evidence="10">DNA topoisomerase 1</fullName>
        <ecNumber evidence="10">5.6.2.1</ecNumber>
    </recommendedName>
    <alternativeName>
        <fullName evidence="10">DNA topoisomerase I</fullName>
    </alternativeName>
</protein>
<dbReference type="SMART" id="SM00493">
    <property type="entry name" value="TOPRIM"/>
    <property type="match status" value="1"/>
</dbReference>
<dbReference type="InterPro" id="IPR023406">
    <property type="entry name" value="Topo_IA_AS"/>
</dbReference>
<dbReference type="InterPro" id="IPR006171">
    <property type="entry name" value="TOPRIM_dom"/>
</dbReference>